<proteinExistence type="predicted"/>
<dbReference type="EMBL" id="LQYV01000160">
    <property type="protein sequence ID" value="KYD19181.1"/>
    <property type="molecule type" value="Genomic_DNA"/>
</dbReference>
<dbReference type="AlphaFoldDB" id="A0A0K9HMD9"/>
<evidence type="ECO:0000313" key="4">
    <source>
        <dbReference type="EMBL" id="RLQ13142.1"/>
    </source>
</evidence>
<dbReference type="CDD" id="cd24032">
    <property type="entry name" value="ASKHA_NBD_TsaB"/>
    <property type="match status" value="1"/>
</dbReference>
<dbReference type="RefSeq" id="WP_033016751.1">
    <property type="nucleotide sequence ID" value="NZ_CBCSGJ010000013.1"/>
</dbReference>
<dbReference type="Pfam" id="PF00814">
    <property type="entry name" value="TsaD"/>
    <property type="match status" value="1"/>
</dbReference>
<organism evidence="4 6">
    <name type="scientific">Geobacillus stearothermophilus</name>
    <name type="common">Bacillus stearothermophilus</name>
    <dbReference type="NCBI Taxonomy" id="1422"/>
    <lineage>
        <taxon>Bacteria</taxon>
        <taxon>Bacillati</taxon>
        <taxon>Bacillota</taxon>
        <taxon>Bacilli</taxon>
        <taxon>Bacillales</taxon>
        <taxon>Anoxybacillaceae</taxon>
        <taxon>Geobacillus</taxon>
    </lineage>
</organism>
<dbReference type="GO" id="GO:0002949">
    <property type="term" value="P:tRNA threonylcarbamoyladenosine modification"/>
    <property type="evidence" value="ECO:0007669"/>
    <property type="project" value="InterPro"/>
</dbReference>
<comment type="caution">
    <text evidence="4">The sequence shown here is derived from an EMBL/GenBank/DDBJ whole genome shotgun (WGS) entry which is preliminary data.</text>
</comment>
<dbReference type="GO" id="GO:0016740">
    <property type="term" value="F:transferase activity"/>
    <property type="evidence" value="ECO:0007669"/>
    <property type="project" value="UniProtKB-KW"/>
</dbReference>
<dbReference type="Proteomes" id="UP000773850">
    <property type="component" value="Unassembled WGS sequence"/>
</dbReference>
<dbReference type="InterPro" id="IPR000905">
    <property type="entry name" value="Gcp-like_dom"/>
</dbReference>
<evidence type="ECO:0000313" key="2">
    <source>
        <dbReference type="EMBL" id="KAF6509400.1"/>
    </source>
</evidence>
<dbReference type="SUPFAM" id="SSF53067">
    <property type="entry name" value="Actin-like ATPase domain"/>
    <property type="match status" value="2"/>
</dbReference>
<evidence type="ECO:0000313" key="3">
    <source>
        <dbReference type="EMBL" id="KYD19181.1"/>
    </source>
</evidence>
<reference evidence="2 7" key="2">
    <citation type="submission" date="2016-03" db="EMBL/GenBank/DDBJ databases">
        <title>Spore heat resistance.</title>
        <authorList>
            <person name="Boekhorst J."/>
            <person name="Berendsen E.M."/>
            <person name="Wells-Bennik M.H."/>
            <person name="Kuipers O.P."/>
        </authorList>
    </citation>
    <scope>NUCLEOTIDE SEQUENCE [LARGE SCALE GENOMIC DNA]</scope>
    <source>
        <strain evidence="2 7">GS8</strain>
    </source>
</reference>
<name>A0A0K9HMD9_GEOSE</name>
<keyword evidence="7" id="KW-1185">Reference proteome</keyword>
<keyword evidence="4" id="KW-0808">Transferase</keyword>
<reference evidence="4 6" key="3">
    <citation type="submission" date="2018-10" db="EMBL/GenBank/DDBJ databases">
        <title>Geobacillus stearothermophilus in processing lines of powdered infant formula.</title>
        <authorList>
            <person name="Rhee M.S."/>
            <person name="Choi I.-G."/>
            <person name="Cho T.J."/>
            <person name="Park B."/>
        </authorList>
    </citation>
    <scope>NUCLEOTIDE SEQUENCE [LARGE SCALE GENOMIC DNA]</scope>
    <source>
        <strain evidence="4 6">FHS-PPGT130</strain>
    </source>
</reference>
<dbReference type="EMBL" id="LUCS01000036">
    <property type="protein sequence ID" value="KAF6509400.1"/>
    <property type="molecule type" value="Genomic_DNA"/>
</dbReference>
<dbReference type="PATRIC" id="fig|1422.14.peg.3087"/>
<dbReference type="Proteomes" id="UP000266922">
    <property type="component" value="Unassembled WGS sequence"/>
</dbReference>
<dbReference type="Proteomes" id="UP000075424">
    <property type="component" value="Unassembled WGS sequence"/>
</dbReference>
<dbReference type="InterPro" id="IPR043129">
    <property type="entry name" value="ATPase_NBD"/>
</dbReference>
<reference evidence="3 5" key="1">
    <citation type="submission" date="2016-01" db="EMBL/GenBank/DDBJ databases">
        <title>Draft Genome Sequences of Seven Thermophilic Sporeformers Isolated from Foods.</title>
        <authorList>
            <person name="Berendsen E.M."/>
            <person name="Wells-Bennik M.H."/>
            <person name="Krawcyk A.O."/>
            <person name="De Jong A."/>
            <person name="Holsappel S."/>
            <person name="Eijlander R.T."/>
            <person name="Kuipers O.P."/>
        </authorList>
    </citation>
    <scope>NUCLEOTIDE SEQUENCE [LARGE SCALE GENOMIC DNA]</scope>
    <source>
        <strain evidence="3 5">B4109</strain>
    </source>
</reference>
<dbReference type="NCBIfam" id="TIGR03725">
    <property type="entry name" value="T6A_YeaZ"/>
    <property type="match status" value="1"/>
</dbReference>
<protein>
    <submittedName>
        <fullName evidence="2">Inactive-like protein of metal-dependent protease putative molecular chaperone</fullName>
    </submittedName>
    <submittedName>
        <fullName evidence="4">tRNA (Adenosine(37)-N6)-threonylcarbamoyltransferase complex dimerization subunit type 1 TsaB</fullName>
    </submittedName>
</protein>
<sequence length="246" mass="26905">MKILGIDTSNMPLGIAVADGDVIKGEFITSVKRDHSVRTMPAIESLLRQCGMAPNELDLVVVAKGPGSYTGVRIGVTIAKTLAWSLGIPIAGVSSLEVLAANGRYFPGLLVPLFDARRGQIYTGLYRYEDGALRCLEADRIVAADEWADHLRRRGEDVLFIGADAPVYSELFRSRLGGRFFMTPPSLTLPRPSELIMLGKEKEHENPHTFVPNYIRLAEAEAKWLAKQKGDGDDGDRCAIPADDHS</sequence>
<evidence type="ECO:0000313" key="7">
    <source>
        <dbReference type="Proteomes" id="UP000773850"/>
    </source>
</evidence>
<dbReference type="InterPro" id="IPR022496">
    <property type="entry name" value="T6A_TsaB"/>
</dbReference>
<dbReference type="Gene3D" id="3.30.420.40">
    <property type="match status" value="2"/>
</dbReference>
<dbReference type="OrthoDB" id="9784166at2"/>
<dbReference type="PANTHER" id="PTHR11735">
    <property type="entry name" value="TRNA N6-ADENOSINE THREONYLCARBAMOYLTRANSFERASE"/>
    <property type="match status" value="1"/>
</dbReference>
<dbReference type="GeneID" id="89613750"/>
<gene>
    <name evidence="4" type="primary">tsaB</name>
    <name evidence="3" type="ORF">B4109_0262</name>
    <name evidence="4" type="ORF">D9548_13310</name>
    <name evidence="2" type="ORF">GS8_3313</name>
</gene>
<evidence type="ECO:0000313" key="6">
    <source>
        <dbReference type="Proteomes" id="UP000266922"/>
    </source>
</evidence>
<dbReference type="PANTHER" id="PTHR11735:SF11">
    <property type="entry name" value="TRNA THREONYLCARBAMOYLADENOSINE BIOSYNTHESIS PROTEIN TSAB"/>
    <property type="match status" value="1"/>
</dbReference>
<accession>A0A0K9HMD9</accession>
<dbReference type="EMBL" id="RCTJ01000067">
    <property type="protein sequence ID" value="RLQ13142.1"/>
    <property type="molecule type" value="Genomic_DNA"/>
</dbReference>
<evidence type="ECO:0000259" key="1">
    <source>
        <dbReference type="Pfam" id="PF00814"/>
    </source>
</evidence>
<dbReference type="GO" id="GO:0005829">
    <property type="term" value="C:cytosol"/>
    <property type="evidence" value="ECO:0007669"/>
    <property type="project" value="TreeGrafter"/>
</dbReference>
<evidence type="ECO:0000313" key="5">
    <source>
        <dbReference type="Proteomes" id="UP000075424"/>
    </source>
</evidence>
<feature type="domain" description="Gcp-like" evidence="1">
    <location>
        <begin position="31"/>
        <end position="224"/>
    </location>
</feature>